<dbReference type="PANTHER" id="PTHR45842:SF12">
    <property type="entry name" value="KEKKON 5, ISOFORM A"/>
    <property type="match status" value="1"/>
</dbReference>
<keyword evidence="2 7" id="KW-0732">Signal</keyword>
<feature type="signal peptide" evidence="7">
    <location>
        <begin position="1"/>
        <end position="17"/>
    </location>
</feature>
<feature type="chain" id="PRO_5040418165" evidence="7">
    <location>
        <begin position="18"/>
        <end position="436"/>
    </location>
</feature>
<accession>A0A9N9RXL4</accession>
<reference evidence="8" key="1">
    <citation type="submission" date="2022-01" db="EMBL/GenBank/DDBJ databases">
        <authorList>
            <person name="King R."/>
        </authorList>
    </citation>
    <scope>NUCLEOTIDE SEQUENCE</scope>
</reference>
<name>A0A9N9RXL4_9DIPT</name>
<dbReference type="AlphaFoldDB" id="A0A9N9RXL4"/>
<reference evidence="8" key="2">
    <citation type="submission" date="2022-10" db="EMBL/GenBank/DDBJ databases">
        <authorList>
            <consortium name="ENA_rothamsted_submissions"/>
            <consortium name="culmorum"/>
            <person name="King R."/>
        </authorList>
    </citation>
    <scope>NUCLEOTIDE SEQUENCE</scope>
</reference>
<evidence type="ECO:0000256" key="6">
    <source>
        <dbReference type="SAM" id="Phobius"/>
    </source>
</evidence>
<protein>
    <submittedName>
        <fullName evidence="8">Uncharacterized protein</fullName>
    </submittedName>
</protein>
<dbReference type="InterPro" id="IPR001611">
    <property type="entry name" value="Leu-rich_rpt"/>
</dbReference>
<dbReference type="InterPro" id="IPR050467">
    <property type="entry name" value="LRFN"/>
</dbReference>
<keyword evidence="4" id="KW-0325">Glycoprotein</keyword>
<evidence type="ECO:0000256" key="5">
    <source>
        <dbReference type="SAM" id="Coils"/>
    </source>
</evidence>
<dbReference type="InterPro" id="IPR003591">
    <property type="entry name" value="Leu-rich_rpt_typical-subtyp"/>
</dbReference>
<evidence type="ECO:0000313" key="9">
    <source>
        <dbReference type="Proteomes" id="UP001153620"/>
    </source>
</evidence>
<evidence type="ECO:0000256" key="3">
    <source>
        <dbReference type="ARBA" id="ARBA00022737"/>
    </source>
</evidence>
<dbReference type="PROSITE" id="PS51450">
    <property type="entry name" value="LRR"/>
    <property type="match status" value="1"/>
</dbReference>
<dbReference type="OrthoDB" id="676979at2759"/>
<proteinExistence type="predicted"/>
<keyword evidence="6" id="KW-1133">Transmembrane helix</keyword>
<evidence type="ECO:0000256" key="2">
    <source>
        <dbReference type="ARBA" id="ARBA00022729"/>
    </source>
</evidence>
<dbReference type="SMART" id="SM00369">
    <property type="entry name" value="LRR_TYP"/>
    <property type="match status" value="3"/>
</dbReference>
<evidence type="ECO:0000256" key="7">
    <source>
        <dbReference type="SAM" id="SignalP"/>
    </source>
</evidence>
<keyword evidence="6" id="KW-0812">Transmembrane</keyword>
<keyword evidence="6" id="KW-0472">Membrane</keyword>
<dbReference type="PANTHER" id="PTHR45842">
    <property type="entry name" value="SYNAPTIC ADHESION-LIKE MOLECULE SALM"/>
    <property type="match status" value="1"/>
</dbReference>
<organism evidence="8 9">
    <name type="scientific">Chironomus riparius</name>
    <dbReference type="NCBI Taxonomy" id="315576"/>
    <lineage>
        <taxon>Eukaryota</taxon>
        <taxon>Metazoa</taxon>
        <taxon>Ecdysozoa</taxon>
        <taxon>Arthropoda</taxon>
        <taxon>Hexapoda</taxon>
        <taxon>Insecta</taxon>
        <taxon>Pterygota</taxon>
        <taxon>Neoptera</taxon>
        <taxon>Endopterygota</taxon>
        <taxon>Diptera</taxon>
        <taxon>Nematocera</taxon>
        <taxon>Chironomoidea</taxon>
        <taxon>Chironomidae</taxon>
        <taxon>Chironominae</taxon>
        <taxon>Chironomus</taxon>
    </lineage>
</organism>
<keyword evidence="5" id="KW-0175">Coiled coil</keyword>
<dbReference type="SUPFAM" id="SSF52058">
    <property type="entry name" value="L domain-like"/>
    <property type="match status" value="1"/>
</dbReference>
<dbReference type="Proteomes" id="UP001153620">
    <property type="component" value="Chromosome 2"/>
</dbReference>
<dbReference type="Gene3D" id="3.80.10.10">
    <property type="entry name" value="Ribonuclease Inhibitor"/>
    <property type="match status" value="1"/>
</dbReference>
<dbReference type="EMBL" id="OU895878">
    <property type="protein sequence ID" value="CAG9805805.1"/>
    <property type="molecule type" value="Genomic_DNA"/>
</dbReference>
<keyword evidence="9" id="KW-1185">Reference proteome</keyword>
<keyword evidence="1" id="KW-0433">Leucine-rich repeat</keyword>
<keyword evidence="3" id="KW-0677">Repeat</keyword>
<evidence type="ECO:0000313" key="8">
    <source>
        <dbReference type="EMBL" id="CAG9805805.1"/>
    </source>
</evidence>
<evidence type="ECO:0000256" key="1">
    <source>
        <dbReference type="ARBA" id="ARBA00022614"/>
    </source>
</evidence>
<dbReference type="Pfam" id="PF13855">
    <property type="entry name" value="LRR_8"/>
    <property type="match status" value="1"/>
</dbReference>
<gene>
    <name evidence="8" type="ORF">CHIRRI_LOCUS8673</name>
</gene>
<feature type="coiled-coil region" evidence="5">
    <location>
        <begin position="270"/>
        <end position="315"/>
    </location>
</feature>
<sequence length="436" mass="50147">MLKIIIISSLLVSATFAAHNCSSFSDRNHGFGCELKNVSPNNDTFEVNVMMRDNDQNKTDEDIIWVQIRDSEFVNLPRGVFEKFVNLEKIMIISSAGFKVFNTSYFDKKITLVLMKNTDIEIVGDLPLVGLNELKILSLNYNQITKIHKNAFRDLVKMEKIEIVGNKLEFLDVETFQNNVNLKLVLLYHNKLKVIPADLFSHNKLIESIQLQNNSISQIEKGFYKPLEKLTKADFSSNICISETISLTRAIQWNAQVFKFKDCFNNYALMKSTNDVIDNVRTKLSELDDKVSNVVERVDNDLAVLEGKMKNATELDKFKTNLLDFFEKDKKTFQAQYENDLNNITSHVRTDMMDEIKKNVVDVLEKSQEAQQAQLVSNDFEQFRENFSVRFAMIYLMLFLLVAFVGALAYGMIKYAGIYPFNIQGDNRKLIDAEVC</sequence>
<feature type="transmembrane region" description="Helical" evidence="6">
    <location>
        <begin position="392"/>
        <end position="413"/>
    </location>
</feature>
<dbReference type="InterPro" id="IPR032675">
    <property type="entry name" value="LRR_dom_sf"/>
</dbReference>
<evidence type="ECO:0000256" key="4">
    <source>
        <dbReference type="ARBA" id="ARBA00023180"/>
    </source>
</evidence>